<keyword evidence="1" id="KW-0812">Transmembrane</keyword>
<keyword evidence="1" id="KW-1133">Transmembrane helix</keyword>
<accession>A0AB34JV57</accession>
<dbReference type="Proteomes" id="UP001515480">
    <property type="component" value="Unassembled WGS sequence"/>
</dbReference>
<keyword evidence="3" id="KW-1185">Reference proteome</keyword>
<feature type="transmembrane region" description="Helical" evidence="1">
    <location>
        <begin position="67"/>
        <end position="93"/>
    </location>
</feature>
<evidence type="ECO:0000313" key="3">
    <source>
        <dbReference type="Proteomes" id="UP001515480"/>
    </source>
</evidence>
<evidence type="ECO:0000313" key="2">
    <source>
        <dbReference type="EMBL" id="KAL1524923.1"/>
    </source>
</evidence>
<dbReference type="AlphaFoldDB" id="A0AB34JV57"/>
<organism evidence="2 3">
    <name type="scientific">Prymnesium parvum</name>
    <name type="common">Toxic golden alga</name>
    <dbReference type="NCBI Taxonomy" id="97485"/>
    <lineage>
        <taxon>Eukaryota</taxon>
        <taxon>Haptista</taxon>
        <taxon>Haptophyta</taxon>
        <taxon>Prymnesiophyceae</taxon>
        <taxon>Prymnesiales</taxon>
        <taxon>Prymnesiaceae</taxon>
        <taxon>Prymnesium</taxon>
    </lineage>
</organism>
<proteinExistence type="predicted"/>
<keyword evidence="1" id="KW-0472">Membrane</keyword>
<protein>
    <recommendedName>
        <fullName evidence="4">Glycerophosphocholine acyltransferase 1</fullName>
    </recommendedName>
</protein>
<feature type="transmembrane region" description="Helical" evidence="1">
    <location>
        <begin position="12"/>
        <end position="32"/>
    </location>
</feature>
<evidence type="ECO:0008006" key="4">
    <source>
        <dbReference type="Google" id="ProtNLM"/>
    </source>
</evidence>
<gene>
    <name evidence="2" type="ORF">AB1Y20_019800</name>
</gene>
<sequence>MPPSSPEAGMAAYLFERVAWLSFTAPCFYYAIVSPGHYEHLTYWTLALHSVYYTVDKGSPAARTAAYWLHGFSFCGAWAVFTGYAIISVFGALHYNSWLEWENANAERTGPNPRDRTFLQCFVKKVFEHAWPVVASLVDLRWSEAALRRVYAGAGRWRSLCLAMTSYFVYGCAWEALAVQQKKENTLTVYNQPPWLTSAKLLAPFGISAEGMAPDAVFSTVQKVILVSSAVIAYMLVVWPLMSEPSKRKPH</sequence>
<evidence type="ECO:0000256" key="1">
    <source>
        <dbReference type="SAM" id="Phobius"/>
    </source>
</evidence>
<name>A0AB34JV57_PRYPA</name>
<reference evidence="2 3" key="1">
    <citation type="journal article" date="2024" name="Science">
        <title>Giant polyketide synthase enzymes in the biosynthesis of giant marine polyether toxins.</title>
        <authorList>
            <person name="Fallon T.R."/>
            <person name="Shende V.V."/>
            <person name="Wierzbicki I.H."/>
            <person name="Pendleton A.L."/>
            <person name="Watervoot N.F."/>
            <person name="Auber R.P."/>
            <person name="Gonzalez D.J."/>
            <person name="Wisecaver J.H."/>
            <person name="Moore B.S."/>
        </authorList>
    </citation>
    <scope>NUCLEOTIDE SEQUENCE [LARGE SCALE GENOMIC DNA]</scope>
    <source>
        <strain evidence="2 3">12B1</strain>
    </source>
</reference>
<feature type="transmembrane region" description="Helical" evidence="1">
    <location>
        <begin position="224"/>
        <end position="242"/>
    </location>
</feature>
<comment type="caution">
    <text evidence="2">The sequence shown here is derived from an EMBL/GenBank/DDBJ whole genome shotgun (WGS) entry which is preliminary data.</text>
</comment>
<dbReference type="EMBL" id="JBGBPQ010000004">
    <property type="protein sequence ID" value="KAL1524923.1"/>
    <property type="molecule type" value="Genomic_DNA"/>
</dbReference>